<dbReference type="GeneID" id="17276803"/>
<dbReference type="RefSeq" id="XP_005783959.1">
    <property type="nucleotide sequence ID" value="XM_005783902.1"/>
</dbReference>
<dbReference type="InterPro" id="IPR004177">
    <property type="entry name" value="DDHD_dom"/>
</dbReference>
<evidence type="ECO:0000313" key="4">
    <source>
        <dbReference type="EnsemblProtists" id="EOD31530"/>
    </source>
</evidence>
<proteinExistence type="predicted"/>
<organism evidence="4 5">
    <name type="scientific">Emiliania huxleyi (strain CCMP1516)</name>
    <dbReference type="NCBI Taxonomy" id="280463"/>
    <lineage>
        <taxon>Eukaryota</taxon>
        <taxon>Haptista</taxon>
        <taxon>Haptophyta</taxon>
        <taxon>Prymnesiophyceae</taxon>
        <taxon>Isochrysidales</taxon>
        <taxon>Noelaerhabdaceae</taxon>
        <taxon>Emiliania</taxon>
    </lineage>
</organism>
<dbReference type="eggNOG" id="KOG2308">
    <property type="taxonomic scope" value="Eukaryota"/>
</dbReference>
<feature type="signal peptide" evidence="2">
    <location>
        <begin position="1"/>
        <end position="28"/>
    </location>
</feature>
<dbReference type="AlphaFoldDB" id="A0A0D3K6Z5"/>
<evidence type="ECO:0000259" key="3">
    <source>
        <dbReference type="SMART" id="SM01127"/>
    </source>
</evidence>
<feature type="chain" id="PRO_5044291696" description="DDHD domain-containing protein" evidence="2">
    <location>
        <begin position="29"/>
        <end position="652"/>
    </location>
</feature>
<sequence>MPFPSRAEPCRPNVCALLPLAVAAAVAARSKTTVSRQMNDLAEPVSDSEPRDNETHEGPADGPPPVAWLQRRAERIDGNEGTAASWERLRPHDEKALEALWAEDGSSTPLFGGRWEAHLTVGTHGPRGAADATSPTPLALPRTESAAEADSSAADEEREAEAARAISVGCLRARYYAESERALVRSIWCYRSWPNGVWRPFARQDDVALDAMWRSMVRGQATSECGYVTEDGLYDIRIKRQPADGELLVVMRAVGEPSWNPLKRLSWYARRGWAGDKLPPLSAAEVEYEERPAEALVLVVHGMGEASIGSIRDGCAAMRSHAAALAAAEEGDDESRKEDLRTVLKLAGYDDAKVAAHSLSATPPSSAPPPAPTAAAAAAAALAAGRRYEGGGTGVDGGAARGGRVEFLPAEWHTCLREEGDGTFATLQSVTQRSVPFLRKLANDVVMDVIFYQQDSHRRSASAAAVHHVPRFDGPIVLLGHSLGSLICFDLLDTPLVAAAPAPAPPDAPPAAPPAELDFTPAAFVGLGSPVGCFAALRGASLGPSFSLARCGAASASAARPGDAARRRDRHRRGRRLERVGGWLLATREYALNGGEPVDWVLQETELEAANEYLSAAQAHTGYFDNPDVAAFMLRHAPQRHLVHRVASSGAT</sequence>
<feature type="domain" description="DDHD" evidence="3">
    <location>
        <begin position="517"/>
        <end position="639"/>
    </location>
</feature>
<dbReference type="HOGENOM" id="CLU_420619_0_0_1"/>
<dbReference type="KEGG" id="ehx:EMIHUDRAFT_112733"/>
<dbReference type="PaxDb" id="2903-EOD31530"/>
<dbReference type="GO" id="GO:0005737">
    <property type="term" value="C:cytoplasm"/>
    <property type="evidence" value="ECO:0007669"/>
    <property type="project" value="TreeGrafter"/>
</dbReference>
<feature type="region of interest" description="Disordered" evidence="1">
    <location>
        <begin position="32"/>
        <end position="66"/>
    </location>
</feature>
<keyword evidence="5" id="KW-1185">Reference proteome</keyword>
<accession>A0A0D3K6Z5</accession>
<dbReference type="GO" id="GO:0004620">
    <property type="term" value="F:phospholipase activity"/>
    <property type="evidence" value="ECO:0007669"/>
    <property type="project" value="TreeGrafter"/>
</dbReference>
<dbReference type="GO" id="GO:0046872">
    <property type="term" value="F:metal ion binding"/>
    <property type="evidence" value="ECO:0007669"/>
    <property type="project" value="InterPro"/>
</dbReference>
<evidence type="ECO:0000313" key="5">
    <source>
        <dbReference type="Proteomes" id="UP000013827"/>
    </source>
</evidence>
<dbReference type="PANTHER" id="PTHR23509">
    <property type="entry name" value="PA-PL1 PHOSPHOLIPASE FAMILY"/>
    <property type="match status" value="1"/>
</dbReference>
<feature type="region of interest" description="Disordered" evidence="1">
    <location>
        <begin position="124"/>
        <end position="158"/>
    </location>
</feature>
<name>A0A0D3K6Z5_EMIH1</name>
<keyword evidence="2" id="KW-0732">Signal</keyword>
<protein>
    <recommendedName>
        <fullName evidence="3">DDHD domain-containing protein</fullName>
    </recommendedName>
</protein>
<evidence type="ECO:0000256" key="2">
    <source>
        <dbReference type="SAM" id="SignalP"/>
    </source>
</evidence>
<feature type="compositionally biased region" description="Basic and acidic residues" evidence="1">
    <location>
        <begin position="48"/>
        <end position="59"/>
    </location>
</feature>
<dbReference type="SMART" id="SM01127">
    <property type="entry name" value="DDHD"/>
    <property type="match status" value="1"/>
</dbReference>
<reference evidence="5" key="1">
    <citation type="journal article" date="2013" name="Nature">
        <title>Pan genome of the phytoplankton Emiliania underpins its global distribution.</title>
        <authorList>
            <person name="Read B.A."/>
            <person name="Kegel J."/>
            <person name="Klute M.J."/>
            <person name="Kuo A."/>
            <person name="Lefebvre S.C."/>
            <person name="Maumus F."/>
            <person name="Mayer C."/>
            <person name="Miller J."/>
            <person name="Monier A."/>
            <person name="Salamov A."/>
            <person name="Young J."/>
            <person name="Aguilar M."/>
            <person name="Claverie J.M."/>
            <person name="Frickenhaus S."/>
            <person name="Gonzalez K."/>
            <person name="Herman E.K."/>
            <person name="Lin Y.C."/>
            <person name="Napier J."/>
            <person name="Ogata H."/>
            <person name="Sarno A.F."/>
            <person name="Shmutz J."/>
            <person name="Schroeder D."/>
            <person name="de Vargas C."/>
            <person name="Verret F."/>
            <person name="von Dassow P."/>
            <person name="Valentin K."/>
            <person name="Van de Peer Y."/>
            <person name="Wheeler G."/>
            <person name="Dacks J.B."/>
            <person name="Delwiche C.F."/>
            <person name="Dyhrman S.T."/>
            <person name="Glockner G."/>
            <person name="John U."/>
            <person name="Richards T."/>
            <person name="Worden A.Z."/>
            <person name="Zhang X."/>
            <person name="Grigoriev I.V."/>
            <person name="Allen A.E."/>
            <person name="Bidle K."/>
            <person name="Borodovsky M."/>
            <person name="Bowler C."/>
            <person name="Brownlee C."/>
            <person name="Cock J.M."/>
            <person name="Elias M."/>
            <person name="Gladyshev V.N."/>
            <person name="Groth M."/>
            <person name="Guda C."/>
            <person name="Hadaegh A."/>
            <person name="Iglesias-Rodriguez M.D."/>
            <person name="Jenkins J."/>
            <person name="Jones B.M."/>
            <person name="Lawson T."/>
            <person name="Leese F."/>
            <person name="Lindquist E."/>
            <person name="Lobanov A."/>
            <person name="Lomsadze A."/>
            <person name="Malik S.B."/>
            <person name="Marsh M.E."/>
            <person name="Mackinder L."/>
            <person name="Mock T."/>
            <person name="Mueller-Roeber B."/>
            <person name="Pagarete A."/>
            <person name="Parker M."/>
            <person name="Probert I."/>
            <person name="Quesneville H."/>
            <person name="Raines C."/>
            <person name="Rensing S.A."/>
            <person name="Riano-Pachon D.M."/>
            <person name="Richier S."/>
            <person name="Rokitta S."/>
            <person name="Shiraiwa Y."/>
            <person name="Soanes D.M."/>
            <person name="van der Giezen M."/>
            <person name="Wahlund T.M."/>
            <person name="Williams B."/>
            <person name="Wilson W."/>
            <person name="Wolfe G."/>
            <person name="Wurch L.L."/>
        </authorList>
    </citation>
    <scope>NUCLEOTIDE SEQUENCE</scope>
</reference>
<dbReference type="EnsemblProtists" id="EOD31530">
    <property type="protein sequence ID" value="EOD31530"/>
    <property type="gene ID" value="EMIHUDRAFT_112733"/>
</dbReference>
<dbReference type="STRING" id="2903.R1EY76"/>
<dbReference type="Proteomes" id="UP000013827">
    <property type="component" value="Unassembled WGS sequence"/>
</dbReference>
<reference evidence="4" key="2">
    <citation type="submission" date="2024-10" db="UniProtKB">
        <authorList>
            <consortium name="EnsemblProtists"/>
        </authorList>
    </citation>
    <scope>IDENTIFICATION</scope>
</reference>
<dbReference type="Pfam" id="PF02862">
    <property type="entry name" value="DDHD"/>
    <property type="match status" value="1"/>
</dbReference>
<dbReference type="InterPro" id="IPR058055">
    <property type="entry name" value="PA-PLA1"/>
</dbReference>
<dbReference type="PANTHER" id="PTHR23509:SF10">
    <property type="entry name" value="LD21067P"/>
    <property type="match status" value="1"/>
</dbReference>
<evidence type="ECO:0000256" key="1">
    <source>
        <dbReference type="SAM" id="MobiDB-lite"/>
    </source>
</evidence>